<feature type="transmembrane region" description="Helical" evidence="1">
    <location>
        <begin position="91"/>
        <end position="112"/>
    </location>
</feature>
<name>A0A9D2IUR1_9FIRM</name>
<feature type="transmembrane region" description="Helical" evidence="1">
    <location>
        <begin position="331"/>
        <end position="348"/>
    </location>
</feature>
<dbReference type="EMBL" id="DXBS01000016">
    <property type="protein sequence ID" value="HIZ23986.1"/>
    <property type="molecule type" value="Genomic_DNA"/>
</dbReference>
<keyword evidence="1" id="KW-0812">Transmembrane</keyword>
<feature type="transmembrane region" description="Helical" evidence="1">
    <location>
        <begin position="12"/>
        <end position="32"/>
    </location>
</feature>
<feature type="transmembrane region" description="Helical" evidence="1">
    <location>
        <begin position="236"/>
        <end position="257"/>
    </location>
</feature>
<feature type="transmembrane region" description="Helical" evidence="1">
    <location>
        <begin position="277"/>
        <end position="294"/>
    </location>
</feature>
<feature type="transmembrane region" description="Helical" evidence="1">
    <location>
        <begin position="162"/>
        <end position="180"/>
    </location>
</feature>
<feature type="transmembrane region" description="Helical" evidence="1">
    <location>
        <begin position="127"/>
        <end position="150"/>
    </location>
</feature>
<feature type="transmembrane region" description="Helical" evidence="1">
    <location>
        <begin position="300"/>
        <end position="319"/>
    </location>
</feature>
<keyword evidence="1" id="KW-1133">Transmembrane helix</keyword>
<reference evidence="2" key="1">
    <citation type="journal article" date="2021" name="PeerJ">
        <title>Extensive microbial diversity within the chicken gut microbiome revealed by metagenomics and culture.</title>
        <authorList>
            <person name="Gilroy R."/>
            <person name="Ravi A."/>
            <person name="Getino M."/>
            <person name="Pursley I."/>
            <person name="Horton D.L."/>
            <person name="Alikhan N.F."/>
            <person name="Baker D."/>
            <person name="Gharbi K."/>
            <person name="Hall N."/>
            <person name="Watson M."/>
            <person name="Adriaenssens E.M."/>
            <person name="Foster-Nyarko E."/>
            <person name="Jarju S."/>
            <person name="Secka A."/>
            <person name="Antonio M."/>
            <person name="Oren A."/>
            <person name="Chaudhuri R.R."/>
            <person name="La Ragione R."/>
            <person name="Hildebrand F."/>
            <person name="Pallen M.J."/>
        </authorList>
    </citation>
    <scope>NUCLEOTIDE SEQUENCE</scope>
    <source>
        <strain evidence="2">CHK33-5263</strain>
    </source>
</reference>
<protein>
    <submittedName>
        <fullName evidence="2">Uncharacterized protein</fullName>
    </submittedName>
</protein>
<accession>A0A9D2IUR1</accession>
<comment type="caution">
    <text evidence="2">The sequence shown here is derived from an EMBL/GenBank/DDBJ whole genome shotgun (WGS) entry which is preliminary data.</text>
</comment>
<feature type="transmembrane region" description="Helical" evidence="1">
    <location>
        <begin position="52"/>
        <end position="70"/>
    </location>
</feature>
<organism evidence="2 3">
    <name type="scientific">Candidatus Gallimonas intestinigallinarum</name>
    <dbReference type="NCBI Taxonomy" id="2838604"/>
    <lineage>
        <taxon>Bacteria</taxon>
        <taxon>Bacillati</taxon>
        <taxon>Bacillota</taxon>
        <taxon>Clostridia</taxon>
        <taxon>Candidatus Gallimonas</taxon>
    </lineage>
</organism>
<sequence>MKKVFLYELKRNLLPLVIFSVITAAVCLLAVSTTDVEHLTGYVSRNSCVWCFMAALMVLCTVVPVMQFSYRMHTRSVDLWYCLPISRKSLTLVRTLVGLILVFVPYTLAYWLGVAGVAVQQPETFAFIWYLPNYFLSLVLGAGLFGVNAFLFTRANRASDGIVFMLAWGCALAMLMWYLSEIFRFVIPYYDSRYGTTSYRYFSNLPVCFFTFGPIGWSASLFDKFILTGAAEYSDWLTFGISLGVGLAEAVAAYVLLFVYSERDKAENAAQISSSWWGYRVLLPFYLTLTVAMLDPTTFSYNYLFYGLSLIGAFILYFAYRRSFRLKKEDIISILVCFVVGVALSIIAQNLSVEMVDNIYILTVCLNC</sequence>
<evidence type="ECO:0000313" key="3">
    <source>
        <dbReference type="Proteomes" id="UP000824044"/>
    </source>
</evidence>
<dbReference type="Proteomes" id="UP000824044">
    <property type="component" value="Unassembled WGS sequence"/>
</dbReference>
<evidence type="ECO:0000256" key="1">
    <source>
        <dbReference type="SAM" id="Phobius"/>
    </source>
</evidence>
<keyword evidence="1" id="KW-0472">Membrane</keyword>
<dbReference type="AlphaFoldDB" id="A0A9D2IUR1"/>
<proteinExistence type="predicted"/>
<reference evidence="2" key="2">
    <citation type="submission" date="2021-04" db="EMBL/GenBank/DDBJ databases">
        <authorList>
            <person name="Gilroy R."/>
        </authorList>
    </citation>
    <scope>NUCLEOTIDE SEQUENCE</scope>
    <source>
        <strain evidence="2">CHK33-5263</strain>
    </source>
</reference>
<gene>
    <name evidence="2" type="ORF">H9812_00705</name>
</gene>
<evidence type="ECO:0000313" key="2">
    <source>
        <dbReference type="EMBL" id="HIZ23986.1"/>
    </source>
</evidence>